<keyword evidence="6" id="KW-0653">Protein transport</keyword>
<comment type="caution">
    <text evidence="11">The sequence shown here is derived from an EMBL/GenBank/DDBJ whole genome shotgun (WGS) entry which is preliminary data.</text>
</comment>
<evidence type="ECO:0000256" key="1">
    <source>
        <dbReference type="ARBA" id="ARBA00004442"/>
    </source>
</evidence>
<dbReference type="GO" id="GO:0098046">
    <property type="term" value="C:type V protein secretion system complex"/>
    <property type="evidence" value="ECO:0007669"/>
    <property type="project" value="TreeGrafter"/>
</dbReference>
<dbReference type="PANTHER" id="PTHR34597:SF1">
    <property type="entry name" value="HEME_HEMOPEXIN TRANSPORTER PROTEIN HUXB"/>
    <property type="match status" value="1"/>
</dbReference>
<evidence type="ECO:0000259" key="10">
    <source>
        <dbReference type="PROSITE" id="PS51779"/>
    </source>
</evidence>
<evidence type="ECO:0000256" key="8">
    <source>
        <dbReference type="ARBA" id="ARBA00023237"/>
    </source>
</evidence>
<keyword evidence="12" id="KW-1185">Reference proteome</keyword>
<keyword evidence="8" id="KW-0998">Cell outer membrane</keyword>
<dbReference type="Pfam" id="PF03865">
    <property type="entry name" value="ShlB"/>
    <property type="match status" value="1"/>
</dbReference>
<feature type="region of interest" description="Disordered" evidence="9">
    <location>
        <begin position="49"/>
        <end position="111"/>
    </location>
</feature>
<evidence type="ECO:0000256" key="6">
    <source>
        <dbReference type="ARBA" id="ARBA00022927"/>
    </source>
</evidence>
<organism evidence="11 12">
    <name type="scientific">Stenomitos frigidus ULC18</name>
    <dbReference type="NCBI Taxonomy" id="2107698"/>
    <lineage>
        <taxon>Bacteria</taxon>
        <taxon>Bacillati</taxon>
        <taxon>Cyanobacteriota</taxon>
        <taxon>Cyanophyceae</taxon>
        <taxon>Leptolyngbyales</taxon>
        <taxon>Leptolyngbyaceae</taxon>
        <taxon>Stenomitos</taxon>
    </lineage>
</organism>
<feature type="compositionally biased region" description="Pro residues" evidence="9">
    <location>
        <begin position="80"/>
        <end position="103"/>
    </location>
</feature>
<name>A0A2T1E9F9_9CYAN</name>
<dbReference type="GO" id="GO:0046819">
    <property type="term" value="P:protein secretion by the type V secretion system"/>
    <property type="evidence" value="ECO:0007669"/>
    <property type="project" value="TreeGrafter"/>
</dbReference>
<accession>A0A2T1E9F9</accession>
<dbReference type="PANTHER" id="PTHR34597">
    <property type="entry name" value="SLR1661 PROTEIN"/>
    <property type="match status" value="1"/>
</dbReference>
<dbReference type="InterPro" id="IPR005565">
    <property type="entry name" value="Hemolysn_activator_HlyB_C"/>
</dbReference>
<gene>
    <name evidence="11" type="ORF">C7B82_11185</name>
</gene>
<dbReference type="Gene3D" id="3.10.20.310">
    <property type="entry name" value="membrane protein fhac"/>
    <property type="match status" value="1"/>
</dbReference>
<evidence type="ECO:0000256" key="5">
    <source>
        <dbReference type="ARBA" id="ARBA00022692"/>
    </source>
</evidence>
<dbReference type="PROSITE" id="PS51779">
    <property type="entry name" value="POTRA"/>
    <property type="match status" value="1"/>
</dbReference>
<protein>
    <submittedName>
        <fullName evidence="11">ShlB/FhaC/HecB family hemolysin secretion/activation protein</fullName>
    </submittedName>
</protein>
<dbReference type="RefSeq" id="WP_106256383.1">
    <property type="nucleotide sequence ID" value="NZ_CAWNSW010000155.1"/>
</dbReference>
<dbReference type="OrthoDB" id="596066at2"/>
<evidence type="ECO:0000256" key="7">
    <source>
        <dbReference type="ARBA" id="ARBA00023136"/>
    </source>
</evidence>
<comment type="similarity">
    <text evidence="2">Belongs to the TPS (TC 1.B.20) family.</text>
</comment>
<keyword evidence="4" id="KW-1134">Transmembrane beta strand</keyword>
<evidence type="ECO:0000256" key="4">
    <source>
        <dbReference type="ARBA" id="ARBA00022452"/>
    </source>
</evidence>
<dbReference type="AlphaFoldDB" id="A0A2T1E9F9"/>
<evidence type="ECO:0000313" key="11">
    <source>
        <dbReference type="EMBL" id="PSB29389.1"/>
    </source>
</evidence>
<evidence type="ECO:0000256" key="2">
    <source>
        <dbReference type="ARBA" id="ARBA00009055"/>
    </source>
</evidence>
<evidence type="ECO:0000256" key="9">
    <source>
        <dbReference type="SAM" id="MobiDB-lite"/>
    </source>
</evidence>
<keyword evidence="5" id="KW-0812">Transmembrane</keyword>
<dbReference type="InterPro" id="IPR034746">
    <property type="entry name" value="POTRA"/>
</dbReference>
<reference evidence="11 12" key="2">
    <citation type="submission" date="2018-03" db="EMBL/GenBank/DDBJ databases">
        <title>The ancient ancestry and fast evolution of plastids.</title>
        <authorList>
            <person name="Moore K.R."/>
            <person name="Magnabosco C."/>
            <person name="Momper L."/>
            <person name="Gold D.A."/>
            <person name="Bosak T."/>
            <person name="Fournier G.P."/>
        </authorList>
    </citation>
    <scope>NUCLEOTIDE SEQUENCE [LARGE SCALE GENOMIC DNA]</scope>
    <source>
        <strain evidence="11 12">ULC18</strain>
    </source>
</reference>
<dbReference type="InterPro" id="IPR013686">
    <property type="entry name" value="Polypept-transport_assoc_ShlB"/>
</dbReference>
<evidence type="ECO:0000256" key="3">
    <source>
        <dbReference type="ARBA" id="ARBA00022448"/>
    </source>
</evidence>
<proteinExistence type="inferred from homology"/>
<reference evidence="12" key="1">
    <citation type="submission" date="2018-02" db="EMBL/GenBank/DDBJ databases">
        <authorList>
            <person name="Moore K."/>
            <person name="Momper L."/>
        </authorList>
    </citation>
    <scope>NUCLEOTIDE SEQUENCE [LARGE SCALE GENOMIC DNA]</scope>
    <source>
        <strain evidence="12">ULC18</strain>
    </source>
</reference>
<keyword evidence="3" id="KW-0813">Transport</keyword>
<dbReference type="GO" id="GO:0008320">
    <property type="term" value="F:protein transmembrane transporter activity"/>
    <property type="evidence" value="ECO:0007669"/>
    <property type="project" value="TreeGrafter"/>
</dbReference>
<dbReference type="InterPro" id="IPR051544">
    <property type="entry name" value="TPS_OM_transporter"/>
</dbReference>
<dbReference type="EMBL" id="PVWK01000062">
    <property type="protein sequence ID" value="PSB29389.1"/>
    <property type="molecule type" value="Genomic_DNA"/>
</dbReference>
<feature type="domain" description="POTRA" evidence="10">
    <location>
        <begin position="113"/>
        <end position="188"/>
    </location>
</feature>
<keyword evidence="7" id="KW-0472">Membrane</keyword>
<dbReference type="Proteomes" id="UP000239576">
    <property type="component" value="Unassembled WGS sequence"/>
</dbReference>
<dbReference type="Pfam" id="PF08479">
    <property type="entry name" value="POTRA_2"/>
    <property type="match status" value="1"/>
</dbReference>
<dbReference type="Gene3D" id="2.40.160.50">
    <property type="entry name" value="membrane protein fhac: a member of the omp85/tpsb transporter family"/>
    <property type="match status" value="1"/>
</dbReference>
<dbReference type="GO" id="GO:0009279">
    <property type="term" value="C:cell outer membrane"/>
    <property type="evidence" value="ECO:0007669"/>
    <property type="project" value="UniProtKB-SubCell"/>
</dbReference>
<comment type="subcellular location">
    <subcellularLocation>
        <location evidence="1">Cell outer membrane</location>
    </subcellularLocation>
</comment>
<sequence length="608" mass="66311">MQRRVFGFECGVSIAGVIVWLLPVKVLAATPINDAIVVLPAPTVTLVAQVPNPGQNPPAQLPDPSQLAPDPNRDRLIQPVPTPTPPTPDQQPVLPSTPTPPQDNPSTQPSPKIAITKIEVTGSTILGAKDLTPITQPLEGQTVTLEQLRQTADAITQLYLDRGYITSRAILADQTVANGVVQIRVVEGSLERIDIEGTQRLKPSYVRNRIQLGANPPLSRDKLEDQLRLLKADPLFTNVEASLRPGAQLGQSILVVRVTEAKAIDGLLQTDNYSPPSVGAVRLGGALSYRNLTAIGDQLSASYFGTTRGGSDAFDFNYIAPINAMNGTVQLRIAPSKNRIIDPAFKALDIRGKTTLYELSYRQPLIRTPREELALSVGFAIQDGQTFLFNDLGFPFGIGPDADGNSKTRVLKFGQDYVSRDPQGAWALRSQFNFGLGILNATENDAPIPDGRFFSWLAQAQRVQRLGNSNLLIAQLDVQLTPDSLLPSQQFVIGGGQSLRGYRQNARSGDNGFRFSVEDRVTLARDEAGLPTFQLAPFFDMGTIWNQSDNPNPLPSQKFLAAIGLGLLWQPLPRLNLRLDYAIPFVDLSDRGTDAQDQGFYFSLSYQF</sequence>
<evidence type="ECO:0000313" key="12">
    <source>
        <dbReference type="Proteomes" id="UP000239576"/>
    </source>
</evidence>